<gene>
    <name evidence="1" type="ORF">BCV71DRAFT_267452</name>
</gene>
<reference evidence="1 2" key="1">
    <citation type="journal article" date="2016" name="Proc. Natl. Acad. Sci. U.S.A.">
        <title>Lipid metabolic changes in an early divergent fungus govern the establishment of a mutualistic symbiosis with endobacteria.</title>
        <authorList>
            <person name="Lastovetsky O.A."/>
            <person name="Gaspar M.L."/>
            <person name="Mondo S.J."/>
            <person name="LaButti K.M."/>
            <person name="Sandor L."/>
            <person name="Grigoriev I.V."/>
            <person name="Henry S.A."/>
            <person name="Pawlowska T.E."/>
        </authorList>
    </citation>
    <scope>NUCLEOTIDE SEQUENCE [LARGE SCALE GENOMIC DNA]</scope>
    <source>
        <strain evidence="1 2">ATCC 11559</strain>
    </source>
</reference>
<dbReference type="Proteomes" id="UP000242381">
    <property type="component" value="Unassembled WGS sequence"/>
</dbReference>
<protein>
    <submittedName>
        <fullName evidence="1">Uncharacterized protein</fullName>
    </submittedName>
</protein>
<evidence type="ECO:0000313" key="2">
    <source>
        <dbReference type="Proteomes" id="UP000242381"/>
    </source>
</evidence>
<organism evidence="1 2">
    <name type="scientific">Rhizopus microsporus</name>
    <dbReference type="NCBI Taxonomy" id="58291"/>
    <lineage>
        <taxon>Eukaryota</taxon>
        <taxon>Fungi</taxon>
        <taxon>Fungi incertae sedis</taxon>
        <taxon>Mucoromycota</taxon>
        <taxon>Mucoromycotina</taxon>
        <taxon>Mucoromycetes</taxon>
        <taxon>Mucorales</taxon>
        <taxon>Mucorineae</taxon>
        <taxon>Rhizopodaceae</taxon>
        <taxon>Rhizopus</taxon>
    </lineage>
</organism>
<sequence>MALETGWVAKERFDWVRKWEYTDMDFACRCTNLYCRPVMAAPDRYGLCNRDVIACLNYMHILRGLRRNGMAPHKFHQVAVAPTRRRRRVDD</sequence>
<evidence type="ECO:0000313" key="1">
    <source>
        <dbReference type="EMBL" id="ORE14458.1"/>
    </source>
</evidence>
<name>A0A1X0RRD7_RHIZD</name>
<dbReference type="EMBL" id="KV921471">
    <property type="protein sequence ID" value="ORE14458.1"/>
    <property type="molecule type" value="Genomic_DNA"/>
</dbReference>
<dbReference type="AlphaFoldDB" id="A0A1X0RRD7"/>
<proteinExistence type="predicted"/>
<accession>A0A1X0RRD7</accession>